<keyword evidence="5" id="KW-1185">Reference proteome</keyword>
<evidence type="ECO:0000256" key="2">
    <source>
        <dbReference type="SAM" id="MobiDB-lite"/>
    </source>
</evidence>
<feature type="compositionally biased region" description="Acidic residues" evidence="2">
    <location>
        <begin position="158"/>
        <end position="169"/>
    </location>
</feature>
<feature type="compositionally biased region" description="Basic residues" evidence="2">
    <location>
        <begin position="457"/>
        <end position="471"/>
    </location>
</feature>
<keyword evidence="1" id="KW-0863">Zinc-finger</keyword>
<sequence>MSAPISGFSKLSISHILMESSRDQERGEPSGTGKEPAPPDDDGSSLIEHIFALDHCRPHVMQQEGERTPSSPRYAFQIAEAQVKRYGVRISAASPTETTCSCDETGPCRHGRWLLEQLTRTDMSVTEGDSPDLFQYITKRGLENVCEDLFWEFRDGLPESDSEDSEESEESKWELKKKLSPSQLGRQTRRLLRERRNTVRDIMATLSLERTEDYRKDIFESPDDITIADIAMPGDLGGTFSKWFLYDDDAFFRFKPIVSHNKRASAYFRSMDLKAHATCELMDRYAQMGPAPGEIHHDVIWCAQTLADLVNSIGQNIIGRQPLSQSAREEASRALVSILREVVNRNKDVYQDDRLPRRRPHGEPQTNRNLYQRLIGSTSPANPAGPMFVIKELQGLFEAQPFVEDLEEILSKLRTIGWGPAPQAYREKLGTIIAQLKGESGSASPSAEKRPASSVNRRTKRVKGSRRGSED</sequence>
<organism evidence="4 5">
    <name type="scientific">Amorphotheca resinae ATCC 22711</name>
    <dbReference type="NCBI Taxonomy" id="857342"/>
    <lineage>
        <taxon>Eukaryota</taxon>
        <taxon>Fungi</taxon>
        <taxon>Dikarya</taxon>
        <taxon>Ascomycota</taxon>
        <taxon>Pezizomycotina</taxon>
        <taxon>Leotiomycetes</taxon>
        <taxon>Helotiales</taxon>
        <taxon>Amorphothecaceae</taxon>
        <taxon>Amorphotheca</taxon>
    </lineage>
</organism>
<feature type="region of interest" description="Disordered" evidence="2">
    <location>
        <begin position="157"/>
        <end position="180"/>
    </location>
</feature>
<proteinExistence type="predicted"/>
<name>A0A2T3B891_AMORE</name>
<dbReference type="RefSeq" id="XP_024723144.1">
    <property type="nucleotide sequence ID" value="XM_024866415.1"/>
</dbReference>
<keyword evidence="1" id="KW-0862">Zinc</keyword>
<evidence type="ECO:0000313" key="4">
    <source>
        <dbReference type="EMBL" id="PSS23098.1"/>
    </source>
</evidence>
<dbReference type="PROSITE" id="PS50966">
    <property type="entry name" value="ZF_SWIM"/>
    <property type="match status" value="1"/>
</dbReference>
<dbReference type="AlphaFoldDB" id="A0A2T3B891"/>
<feature type="domain" description="SWIM-type" evidence="3">
    <location>
        <begin position="86"/>
        <end position="119"/>
    </location>
</feature>
<evidence type="ECO:0000313" key="5">
    <source>
        <dbReference type="Proteomes" id="UP000241818"/>
    </source>
</evidence>
<feature type="region of interest" description="Disordered" evidence="2">
    <location>
        <begin position="436"/>
        <end position="471"/>
    </location>
</feature>
<evidence type="ECO:0000259" key="3">
    <source>
        <dbReference type="PROSITE" id="PS50966"/>
    </source>
</evidence>
<keyword evidence="1" id="KW-0479">Metal-binding</keyword>
<dbReference type="InterPro" id="IPR007527">
    <property type="entry name" value="Znf_SWIM"/>
</dbReference>
<dbReference type="Proteomes" id="UP000241818">
    <property type="component" value="Unassembled WGS sequence"/>
</dbReference>
<dbReference type="EMBL" id="KZ679008">
    <property type="protein sequence ID" value="PSS23098.1"/>
    <property type="molecule type" value="Genomic_DNA"/>
</dbReference>
<dbReference type="GeneID" id="36574496"/>
<accession>A0A2T3B891</accession>
<gene>
    <name evidence="4" type="ORF">M430DRAFT_33684</name>
</gene>
<evidence type="ECO:0000256" key="1">
    <source>
        <dbReference type="PROSITE-ProRule" id="PRU00325"/>
    </source>
</evidence>
<feature type="region of interest" description="Disordered" evidence="2">
    <location>
        <begin position="17"/>
        <end position="45"/>
    </location>
</feature>
<protein>
    <recommendedName>
        <fullName evidence="3">SWIM-type domain-containing protein</fullName>
    </recommendedName>
</protein>
<dbReference type="InParanoid" id="A0A2T3B891"/>
<dbReference type="OrthoDB" id="5387895at2759"/>
<feature type="region of interest" description="Disordered" evidence="2">
    <location>
        <begin position="350"/>
        <end position="370"/>
    </location>
</feature>
<reference evidence="4 5" key="1">
    <citation type="journal article" date="2018" name="New Phytol.">
        <title>Comparative genomics and transcriptomics depict ericoid mycorrhizal fungi as versatile saprotrophs and plant mutualists.</title>
        <authorList>
            <person name="Martino E."/>
            <person name="Morin E."/>
            <person name="Grelet G.A."/>
            <person name="Kuo A."/>
            <person name="Kohler A."/>
            <person name="Daghino S."/>
            <person name="Barry K.W."/>
            <person name="Cichocki N."/>
            <person name="Clum A."/>
            <person name="Dockter R.B."/>
            <person name="Hainaut M."/>
            <person name="Kuo R.C."/>
            <person name="LaButti K."/>
            <person name="Lindahl B.D."/>
            <person name="Lindquist E.A."/>
            <person name="Lipzen A."/>
            <person name="Khouja H.R."/>
            <person name="Magnuson J."/>
            <person name="Murat C."/>
            <person name="Ohm R.A."/>
            <person name="Singer S.W."/>
            <person name="Spatafora J.W."/>
            <person name="Wang M."/>
            <person name="Veneault-Fourrey C."/>
            <person name="Henrissat B."/>
            <person name="Grigoriev I.V."/>
            <person name="Martin F.M."/>
            <person name="Perotto S."/>
        </authorList>
    </citation>
    <scope>NUCLEOTIDE SEQUENCE [LARGE SCALE GENOMIC DNA]</scope>
    <source>
        <strain evidence="4 5">ATCC 22711</strain>
    </source>
</reference>
<dbReference type="GO" id="GO:0008270">
    <property type="term" value="F:zinc ion binding"/>
    <property type="evidence" value="ECO:0007669"/>
    <property type="project" value="UniProtKB-KW"/>
</dbReference>